<name>H2CEZ0_9LEPT</name>
<dbReference type="GO" id="GO:0004527">
    <property type="term" value="F:exonuclease activity"/>
    <property type="evidence" value="ECO:0007669"/>
    <property type="project" value="UniProtKB-KW"/>
</dbReference>
<dbReference type="InterPro" id="IPR036691">
    <property type="entry name" value="Endo/exonu/phosph_ase_sf"/>
</dbReference>
<gene>
    <name evidence="2" type="ORF">Lepil_3091</name>
</gene>
<keyword evidence="3" id="KW-1185">Reference proteome</keyword>
<dbReference type="HOGENOM" id="CLU_076018_0_0_12"/>
<dbReference type="Pfam" id="PF03372">
    <property type="entry name" value="Exo_endo_phos"/>
    <property type="match status" value="1"/>
</dbReference>
<sequence length="248" mass="28705">MRIVSWNCNRSLGKKLCRVGELEPDLLIVQESENPEMQPTAFQGYCSLWEKSDKKDGIGIFTPRPGVLTRLEWSGTFAMKGISNGSPALSWSTQDLHQFIPFTFKSELTVLAVWTKEANSASFGYIGQFWKFLQIHKNDLPRSRTIIVGDFNSNAIWDRPDRWWNHSDVERELASLGFQSLYHVSRNEKPGRESMPTLYHRKDPIRRYHIDYAFVSEDLIPRTSLQIGDRDDWISLSDHMPLIIDIDV</sequence>
<keyword evidence="2" id="KW-0255">Endonuclease</keyword>
<keyword evidence="2" id="KW-0540">Nuclease</keyword>
<keyword evidence="2" id="KW-0378">Hydrolase</keyword>
<dbReference type="Gene3D" id="3.60.10.10">
    <property type="entry name" value="Endonuclease/exonuclease/phosphatase"/>
    <property type="match status" value="1"/>
</dbReference>
<dbReference type="GO" id="GO:0004519">
    <property type="term" value="F:endonuclease activity"/>
    <property type="evidence" value="ECO:0007669"/>
    <property type="project" value="UniProtKB-KW"/>
</dbReference>
<dbReference type="AlphaFoldDB" id="H2CEZ0"/>
<accession>H2CEZ0</accession>
<reference evidence="2 3" key="1">
    <citation type="submission" date="2011-10" db="EMBL/GenBank/DDBJ databases">
        <title>The Improved High-Quality Draft genome of Leptonema illini DSM 21528.</title>
        <authorList>
            <consortium name="US DOE Joint Genome Institute (JGI-PGF)"/>
            <person name="Lucas S."/>
            <person name="Copeland A."/>
            <person name="Lapidus A."/>
            <person name="Glavina del Rio T."/>
            <person name="Dalin E."/>
            <person name="Tice H."/>
            <person name="Bruce D."/>
            <person name="Goodwin L."/>
            <person name="Pitluck S."/>
            <person name="Peters L."/>
            <person name="Mikhailova N."/>
            <person name="Held B."/>
            <person name="Kyrpides N."/>
            <person name="Mavromatis K."/>
            <person name="Ivanova N."/>
            <person name="Markowitz V."/>
            <person name="Cheng J.-F."/>
            <person name="Hugenholtz P."/>
            <person name="Woyke T."/>
            <person name="Wu D."/>
            <person name="Gronow S."/>
            <person name="Wellnitz S."/>
            <person name="Brambilla E.-M."/>
            <person name="Klenk H.-P."/>
            <person name="Eisen J.A."/>
        </authorList>
    </citation>
    <scope>NUCLEOTIDE SEQUENCE [LARGE SCALE GENOMIC DNA]</scope>
    <source>
        <strain evidence="2 3">DSM 21528</strain>
    </source>
</reference>
<proteinExistence type="predicted"/>
<keyword evidence="2" id="KW-0269">Exonuclease</keyword>
<dbReference type="RefSeq" id="WP_002773878.1">
    <property type="nucleotide sequence ID" value="NZ_JH597773.1"/>
</dbReference>
<dbReference type="Proteomes" id="UP000005737">
    <property type="component" value="Unassembled WGS sequence"/>
</dbReference>
<dbReference type="STRING" id="183.GCA_002009735_03099"/>
<feature type="domain" description="Endonuclease/exonuclease/phosphatase" evidence="1">
    <location>
        <begin position="5"/>
        <end position="239"/>
    </location>
</feature>
<evidence type="ECO:0000313" key="3">
    <source>
        <dbReference type="Proteomes" id="UP000005737"/>
    </source>
</evidence>
<dbReference type="InterPro" id="IPR005135">
    <property type="entry name" value="Endo/exonuclease/phosphatase"/>
</dbReference>
<protein>
    <submittedName>
        <fullName evidence="2">Endonuclease/exonuclease/phosphatase</fullName>
    </submittedName>
</protein>
<organism evidence="2 3">
    <name type="scientific">Leptonema illini DSM 21528</name>
    <dbReference type="NCBI Taxonomy" id="929563"/>
    <lineage>
        <taxon>Bacteria</taxon>
        <taxon>Pseudomonadati</taxon>
        <taxon>Spirochaetota</taxon>
        <taxon>Spirochaetia</taxon>
        <taxon>Leptospirales</taxon>
        <taxon>Leptospiraceae</taxon>
        <taxon>Leptonema</taxon>
    </lineage>
</organism>
<evidence type="ECO:0000313" key="2">
    <source>
        <dbReference type="EMBL" id="EHQ07754.1"/>
    </source>
</evidence>
<dbReference type="SUPFAM" id="SSF56219">
    <property type="entry name" value="DNase I-like"/>
    <property type="match status" value="1"/>
</dbReference>
<evidence type="ECO:0000259" key="1">
    <source>
        <dbReference type="Pfam" id="PF03372"/>
    </source>
</evidence>
<dbReference type="EMBL" id="JH597773">
    <property type="protein sequence ID" value="EHQ07754.1"/>
    <property type="molecule type" value="Genomic_DNA"/>
</dbReference>